<organism evidence="4 5">
    <name type="scientific">Trichlorobacter lovleyi (strain ATCC BAA-1151 / DSM 17278 / SZ)</name>
    <name type="common">Geobacter lovleyi</name>
    <dbReference type="NCBI Taxonomy" id="398767"/>
    <lineage>
        <taxon>Bacteria</taxon>
        <taxon>Pseudomonadati</taxon>
        <taxon>Thermodesulfobacteriota</taxon>
        <taxon>Desulfuromonadia</taxon>
        <taxon>Geobacterales</taxon>
        <taxon>Geobacteraceae</taxon>
        <taxon>Trichlorobacter</taxon>
    </lineage>
</organism>
<keyword evidence="1" id="KW-0175">Coiled coil</keyword>
<name>B3E4B3_TRIL1</name>
<keyword evidence="3" id="KW-0732">Signal</keyword>
<feature type="coiled-coil region" evidence="1">
    <location>
        <begin position="25"/>
        <end position="52"/>
    </location>
</feature>
<accession>B3E4B3</accession>
<feature type="chain" id="PRO_5002786010" description="DUF3373 domain-containing protein" evidence="3">
    <location>
        <begin position="24"/>
        <end position="575"/>
    </location>
</feature>
<dbReference type="TCDB" id="1.B.60.1.4">
    <property type="family name" value="the omp50 porin (omp50 porin) family"/>
</dbReference>
<protein>
    <recommendedName>
        <fullName evidence="6">DUF3373 domain-containing protein</fullName>
    </recommendedName>
</protein>
<gene>
    <name evidence="4" type="ordered locus">Glov_2218</name>
</gene>
<dbReference type="HOGENOM" id="CLU_032899_0_0_7"/>
<proteinExistence type="predicted"/>
<dbReference type="InterPro" id="IPR021803">
    <property type="entry name" value="DUF3373"/>
</dbReference>
<dbReference type="KEGG" id="glo:Glov_2218"/>
<dbReference type="AlphaFoldDB" id="B3E4B3"/>
<evidence type="ECO:0008006" key="6">
    <source>
        <dbReference type="Google" id="ProtNLM"/>
    </source>
</evidence>
<dbReference type="OrthoDB" id="9760233at2"/>
<dbReference type="Pfam" id="PF11853">
    <property type="entry name" value="DUF3373"/>
    <property type="match status" value="1"/>
</dbReference>
<dbReference type="STRING" id="398767.Glov_2218"/>
<keyword evidence="5" id="KW-1185">Reference proteome</keyword>
<dbReference type="eggNOG" id="ENOG502Z9YV">
    <property type="taxonomic scope" value="Bacteria"/>
</dbReference>
<evidence type="ECO:0000313" key="4">
    <source>
        <dbReference type="EMBL" id="ACD95934.1"/>
    </source>
</evidence>
<reference evidence="4 5" key="1">
    <citation type="submission" date="2008-05" db="EMBL/GenBank/DDBJ databases">
        <title>Complete sequence of chromosome of Geobacter lovleyi SZ.</title>
        <authorList>
            <consortium name="US DOE Joint Genome Institute"/>
            <person name="Lucas S."/>
            <person name="Copeland A."/>
            <person name="Lapidus A."/>
            <person name="Glavina del Rio T."/>
            <person name="Dalin E."/>
            <person name="Tice H."/>
            <person name="Bruce D."/>
            <person name="Goodwin L."/>
            <person name="Pitluck S."/>
            <person name="Chertkov O."/>
            <person name="Meincke L."/>
            <person name="Brettin T."/>
            <person name="Detter J.C."/>
            <person name="Han C."/>
            <person name="Tapia R."/>
            <person name="Kuske C.R."/>
            <person name="Schmutz J."/>
            <person name="Larimer F."/>
            <person name="Land M."/>
            <person name="Hauser L."/>
            <person name="Kyrpides N."/>
            <person name="Mikhailova N."/>
            <person name="Sung Y."/>
            <person name="Fletcher K.E."/>
            <person name="Ritalahti K.M."/>
            <person name="Loeffler F.E."/>
            <person name="Richardson P."/>
        </authorList>
    </citation>
    <scope>NUCLEOTIDE SEQUENCE [LARGE SCALE GENOMIC DNA]</scope>
    <source>
        <strain evidence="5">ATCC BAA-1151 / DSM 17278 / SZ</strain>
    </source>
</reference>
<evidence type="ECO:0000256" key="1">
    <source>
        <dbReference type="SAM" id="Coils"/>
    </source>
</evidence>
<evidence type="ECO:0000313" key="5">
    <source>
        <dbReference type="Proteomes" id="UP000002420"/>
    </source>
</evidence>
<feature type="signal peptide" evidence="3">
    <location>
        <begin position="1"/>
        <end position="23"/>
    </location>
</feature>
<sequence length="575" mass="62424">MRKTNKLLLSTVLALAIPAGAMAAEVDLQAKLDKLSQQMEDLKGQVQRVEDKSLGKWLQIGGSYQFRVDSLHGKTAAYVSAPATFANAQSIMQSGFFNAIDPTNGQSTFSPTYTGTWTPAQATQFWQANLGSMMTFAANMANVKNVSQAQAFLGANSAMLGGLSGFGVQVPAGKPQNETLYTNKFALDLKAKATKDVTVNVKLGMYKVFGSQDDKAVNGNAYFADRTGVFDGVLGHVPSSSYLNVDRAYATWSNIMDQPVWLSVGRRPSTDGAPTNLKSNNERPGNGGTPALLVNYAFDGMTLGYAPDIDMLPGFYAKVCYGRGFDSGYHQAVSNSLKDTDMLGVAIIPVDTDPLRVWLQWNRGFNIFDFPVMNNTAFGNTSPSVNLGSIDWYGIGAMSTLKKVGPGDLNFFVDGGLSVTHPTTAVSANAMFQGLLTGGVFNPEAPSDKTGYAVFAGVRYDLPSKTKLGFEFNYGSKNWITFSPAADDMWTSKVGTRGKVYEPYVIQELDLKPISSFFAKTFFKLGYQYYDFEYTGSNNWVGAPIKISDITPTTMLLQAPVKEAHNIYGTFEVHF</sequence>
<evidence type="ECO:0000256" key="3">
    <source>
        <dbReference type="SAM" id="SignalP"/>
    </source>
</evidence>
<feature type="compositionally biased region" description="Polar residues" evidence="2">
    <location>
        <begin position="272"/>
        <end position="283"/>
    </location>
</feature>
<dbReference type="EMBL" id="CP001089">
    <property type="protein sequence ID" value="ACD95934.1"/>
    <property type="molecule type" value="Genomic_DNA"/>
</dbReference>
<feature type="region of interest" description="Disordered" evidence="2">
    <location>
        <begin position="267"/>
        <end position="286"/>
    </location>
</feature>
<dbReference type="RefSeq" id="WP_012470270.1">
    <property type="nucleotide sequence ID" value="NC_010814.1"/>
</dbReference>
<dbReference type="Proteomes" id="UP000002420">
    <property type="component" value="Chromosome"/>
</dbReference>
<evidence type="ECO:0000256" key="2">
    <source>
        <dbReference type="SAM" id="MobiDB-lite"/>
    </source>
</evidence>